<evidence type="ECO:0000259" key="13">
    <source>
        <dbReference type="PROSITE" id="PS50157"/>
    </source>
</evidence>
<dbReference type="Gene3D" id="3.30.160.60">
    <property type="entry name" value="Classic Zinc Finger"/>
    <property type="match status" value="4"/>
</dbReference>
<dbReference type="GO" id="GO:0008270">
    <property type="term" value="F:zinc ion binding"/>
    <property type="evidence" value="ECO:0007669"/>
    <property type="project" value="UniProtKB-KW"/>
</dbReference>
<evidence type="ECO:0000256" key="11">
    <source>
        <dbReference type="PROSITE-ProRule" id="PRU00042"/>
    </source>
</evidence>
<feature type="domain" description="C2H2-type" evidence="13">
    <location>
        <begin position="76"/>
        <end position="103"/>
    </location>
</feature>
<dbReference type="PANTHER" id="PTHR23235">
    <property type="entry name" value="KRUEPPEL-LIKE TRANSCRIPTION FACTOR"/>
    <property type="match status" value="1"/>
</dbReference>
<feature type="region of interest" description="Disordered" evidence="12">
    <location>
        <begin position="126"/>
        <end position="148"/>
    </location>
</feature>
<dbReference type="Pfam" id="PF00096">
    <property type="entry name" value="zf-C2H2"/>
    <property type="match status" value="3"/>
</dbReference>
<dbReference type="InterPro" id="IPR013087">
    <property type="entry name" value="Znf_C2H2_type"/>
</dbReference>
<evidence type="ECO:0000256" key="6">
    <source>
        <dbReference type="ARBA" id="ARBA00022833"/>
    </source>
</evidence>
<evidence type="ECO:0000256" key="12">
    <source>
        <dbReference type="SAM" id="MobiDB-lite"/>
    </source>
</evidence>
<dbReference type="FunFam" id="3.30.160.60:FF:002343">
    <property type="entry name" value="Zinc finger protein 33A"/>
    <property type="match status" value="1"/>
</dbReference>
<dbReference type="FunFam" id="3.30.160.60:FF:000506">
    <property type="entry name" value="Zinc finger protein 23"/>
    <property type="match status" value="1"/>
</dbReference>
<keyword evidence="10" id="KW-0539">Nucleus</keyword>
<keyword evidence="4" id="KW-0677">Repeat</keyword>
<proteinExistence type="inferred from homology"/>
<name>A0AAD1T7Q0_PELCU</name>
<dbReference type="SUPFAM" id="SSF57667">
    <property type="entry name" value="beta-beta-alpha zinc fingers"/>
    <property type="match status" value="2"/>
</dbReference>
<dbReference type="EMBL" id="OW240922">
    <property type="protein sequence ID" value="CAH2321062.1"/>
    <property type="molecule type" value="Genomic_DNA"/>
</dbReference>
<evidence type="ECO:0000313" key="15">
    <source>
        <dbReference type="Proteomes" id="UP001295444"/>
    </source>
</evidence>
<dbReference type="Proteomes" id="UP001295444">
    <property type="component" value="Chromosome 11"/>
</dbReference>
<evidence type="ECO:0000256" key="8">
    <source>
        <dbReference type="ARBA" id="ARBA00023125"/>
    </source>
</evidence>
<keyword evidence="7" id="KW-0805">Transcription regulation</keyword>
<evidence type="ECO:0000256" key="10">
    <source>
        <dbReference type="ARBA" id="ARBA00023242"/>
    </source>
</evidence>
<dbReference type="InterPro" id="IPR036236">
    <property type="entry name" value="Znf_C2H2_sf"/>
</dbReference>
<evidence type="ECO:0000256" key="5">
    <source>
        <dbReference type="ARBA" id="ARBA00022771"/>
    </source>
</evidence>
<comment type="similarity">
    <text evidence="2">Belongs to the krueppel C2H2-type zinc-finger protein family.</text>
</comment>
<gene>
    <name evidence="14" type="ORF">PECUL_23A055289</name>
</gene>
<keyword evidence="5 11" id="KW-0863">Zinc-finger</keyword>
<evidence type="ECO:0000313" key="14">
    <source>
        <dbReference type="EMBL" id="CAH2321062.1"/>
    </source>
</evidence>
<evidence type="ECO:0000256" key="9">
    <source>
        <dbReference type="ARBA" id="ARBA00023163"/>
    </source>
</evidence>
<dbReference type="PROSITE" id="PS50157">
    <property type="entry name" value="ZINC_FINGER_C2H2_2"/>
    <property type="match status" value="4"/>
</dbReference>
<sequence>IFQQSSLATHQRTHTGDKPFSCSKCRKCFISKSDLVKHLRTHTGEKPFSCSECGKCFGQHAHLVRHQRIHTGDKPFSCSDCGKCFTQHSDLVKHQRTHAKSNPLTQWFGEPKWTCIGFRDAVKVNKPRPPRYTSREAQPPDVTEGVAA</sequence>
<dbReference type="PROSITE" id="PS00028">
    <property type="entry name" value="ZINC_FINGER_C2H2_1"/>
    <property type="match status" value="3"/>
</dbReference>
<feature type="domain" description="C2H2-type" evidence="13">
    <location>
        <begin position="1"/>
        <end position="19"/>
    </location>
</feature>
<keyword evidence="6" id="KW-0862">Zinc</keyword>
<keyword evidence="3" id="KW-0479">Metal-binding</keyword>
<accession>A0AAD1T7Q0</accession>
<dbReference type="FunFam" id="3.30.160.60:FF:000812">
    <property type="entry name" value="zinc finger protein 23 isoform X2"/>
    <property type="match status" value="1"/>
</dbReference>
<evidence type="ECO:0000256" key="1">
    <source>
        <dbReference type="ARBA" id="ARBA00004123"/>
    </source>
</evidence>
<dbReference type="SMART" id="SM00355">
    <property type="entry name" value="ZnF_C2H2"/>
    <property type="match status" value="3"/>
</dbReference>
<evidence type="ECO:0000256" key="3">
    <source>
        <dbReference type="ARBA" id="ARBA00022723"/>
    </source>
</evidence>
<feature type="domain" description="C2H2-type" evidence="13">
    <location>
        <begin position="20"/>
        <end position="47"/>
    </location>
</feature>
<reference evidence="14" key="1">
    <citation type="submission" date="2022-03" db="EMBL/GenBank/DDBJ databases">
        <authorList>
            <person name="Alioto T."/>
            <person name="Alioto T."/>
            <person name="Gomez Garrido J."/>
        </authorList>
    </citation>
    <scope>NUCLEOTIDE SEQUENCE</scope>
</reference>
<keyword evidence="15" id="KW-1185">Reference proteome</keyword>
<evidence type="ECO:0000256" key="2">
    <source>
        <dbReference type="ARBA" id="ARBA00006991"/>
    </source>
</evidence>
<dbReference type="GO" id="GO:0000981">
    <property type="term" value="F:DNA-binding transcription factor activity, RNA polymerase II-specific"/>
    <property type="evidence" value="ECO:0007669"/>
    <property type="project" value="TreeGrafter"/>
</dbReference>
<dbReference type="GO" id="GO:0000978">
    <property type="term" value="F:RNA polymerase II cis-regulatory region sequence-specific DNA binding"/>
    <property type="evidence" value="ECO:0007669"/>
    <property type="project" value="TreeGrafter"/>
</dbReference>
<evidence type="ECO:0000256" key="7">
    <source>
        <dbReference type="ARBA" id="ARBA00023015"/>
    </source>
</evidence>
<dbReference type="PANTHER" id="PTHR23235:SF163">
    <property type="entry name" value="GASTRULA ZINC FINGER PROTEIN XLCGF26.1-LIKE"/>
    <property type="match status" value="1"/>
</dbReference>
<keyword evidence="8" id="KW-0238">DNA-binding</keyword>
<dbReference type="GO" id="GO:0005634">
    <property type="term" value="C:nucleus"/>
    <property type="evidence" value="ECO:0007669"/>
    <property type="project" value="UniProtKB-SubCell"/>
</dbReference>
<keyword evidence="9" id="KW-0804">Transcription</keyword>
<organism evidence="14 15">
    <name type="scientific">Pelobates cultripes</name>
    <name type="common">Western spadefoot toad</name>
    <dbReference type="NCBI Taxonomy" id="61616"/>
    <lineage>
        <taxon>Eukaryota</taxon>
        <taxon>Metazoa</taxon>
        <taxon>Chordata</taxon>
        <taxon>Craniata</taxon>
        <taxon>Vertebrata</taxon>
        <taxon>Euteleostomi</taxon>
        <taxon>Amphibia</taxon>
        <taxon>Batrachia</taxon>
        <taxon>Anura</taxon>
        <taxon>Pelobatoidea</taxon>
        <taxon>Pelobatidae</taxon>
        <taxon>Pelobates</taxon>
    </lineage>
</organism>
<feature type="non-terminal residue" evidence="14">
    <location>
        <position position="1"/>
    </location>
</feature>
<dbReference type="AlphaFoldDB" id="A0AAD1T7Q0"/>
<evidence type="ECO:0000256" key="4">
    <source>
        <dbReference type="ARBA" id="ARBA00022737"/>
    </source>
</evidence>
<comment type="subcellular location">
    <subcellularLocation>
        <location evidence="1">Nucleus</location>
    </subcellularLocation>
</comment>
<protein>
    <submittedName>
        <fullName evidence="14">Oocyte zinc finger -like</fullName>
    </submittedName>
</protein>
<feature type="domain" description="C2H2-type" evidence="13">
    <location>
        <begin position="48"/>
        <end position="75"/>
    </location>
</feature>